<dbReference type="AlphaFoldDB" id="A0A2A2SAW7"/>
<evidence type="ECO:0000256" key="7">
    <source>
        <dbReference type="SAM" id="Phobius"/>
    </source>
</evidence>
<keyword evidence="4 7" id="KW-1133">Transmembrane helix</keyword>
<comment type="similarity">
    <text evidence="2">Belongs to the TrbL/VirB6 family.</text>
</comment>
<evidence type="ECO:0008006" key="10">
    <source>
        <dbReference type="Google" id="ProtNLM"/>
    </source>
</evidence>
<comment type="subcellular location">
    <subcellularLocation>
        <location evidence="1">Membrane</location>
        <topology evidence="1">Multi-pass membrane protein</topology>
    </subcellularLocation>
</comment>
<feature type="region of interest" description="Disordered" evidence="6">
    <location>
        <begin position="143"/>
        <end position="174"/>
    </location>
</feature>
<feature type="transmembrane region" description="Helical" evidence="7">
    <location>
        <begin position="196"/>
        <end position="220"/>
    </location>
</feature>
<organism evidence="8 9">
    <name type="scientific">Sphingomonas lenta</name>
    <dbReference type="NCBI Taxonomy" id="1141887"/>
    <lineage>
        <taxon>Bacteria</taxon>
        <taxon>Pseudomonadati</taxon>
        <taxon>Pseudomonadota</taxon>
        <taxon>Alphaproteobacteria</taxon>
        <taxon>Sphingomonadales</taxon>
        <taxon>Sphingomonadaceae</taxon>
        <taxon>Sphingomonas</taxon>
    </lineage>
</organism>
<dbReference type="InterPro" id="IPR007688">
    <property type="entry name" value="Conjugal_tfr_TrbL/VirB6"/>
</dbReference>
<keyword evidence="5 7" id="KW-0472">Membrane</keyword>
<dbReference type="GO" id="GO:0016020">
    <property type="term" value="C:membrane"/>
    <property type="evidence" value="ECO:0007669"/>
    <property type="project" value="UniProtKB-SubCell"/>
</dbReference>
<evidence type="ECO:0000313" key="9">
    <source>
        <dbReference type="Proteomes" id="UP000218151"/>
    </source>
</evidence>
<accession>A0A2A2SAW7</accession>
<dbReference type="RefSeq" id="WP_095999688.1">
    <property type="nucleotide sequence ID" value="NZ_NSLI01000007.1"/>
</dbReference>
<evidence type="ECO:0000256" key="2">
    <source>
        <dbReference type="ARBA" id="ARBA00007802"/>
    </source>
</evidence>
<keyword evidence="3 7" id="KW-0812">Transmembrane</keyword>
<dbReference type="GO" id="GO:0030255">
    <property type="term" value="P:protein secretion by the type IV secretion system"/>
    <property type="evidence" value="ECO:0007669"/>
    <property type="project" value="InterPro"/>
</dbReference>
<evidence type="ECO:0000313" key="8">
    <source>
        <dbReference type="EMBL" id="PAX06397.1"/>
    </source>
</evidence>
<evidence type="ECO:0000256" key="1">
    <source>
        <dbReference type="ARBA" id="ARBA00004141"/>
    </source>
</evidence>
<reference evidence="9" key="1">
    <citation type="submission" date="2017-09" db="EMBL/GenBank/DDBJ databases">
        <authorList>
            <person name="Feng G."/>
            <person name="Zhu H."/>
        </authorList>
    </citation>
    <scope>NUCLEOTIDE SEQUENCE [LARGE SCALE GENOMIC DNA]</scope>
    <source>
        <strain evidence="9">1PNM-20</strain>
    </source>
</reference>
<evidence type="ECO:0000256" key="4">
    <source>
        <dbReference type="ARBA" id="ARBA00022989"/>
    </source>
</evidence>
<dbReference type="OrthoDB" id="7400974at2"/>
<dbReference type="Pfam" id="PF04610">
    <property type="entry name" value="TrbL"/>
    <property type="match status" value="1"/>
</dbReference>
<feature type="transmembrane region" description="Helical" evidence="7">
    <location>
        <begin position="76"/>
        <end position="98"/>
    </location>
</feature>
<evidence type="ECO:0000256" key="6">
    <source>
        <dbReference type="SAM" id="MobiDB-lite"/>
    </source>
</evidence>
<sequence>MAVACGAPDASLGVAVRLAAYLDCQARALGENGFQALIGGPVMTGLLSGLLTIFVALIGYRLVLGQTPTLRDGVGWAVRLGVVLALVTSWPAFQALVYRVAVDGPGELASVLLPVSGLPAEDLDARVQTAYDTMRLGSAGLDAPVEAQQPPPGSDPSGQAQPGQAPQTSPQARGAGYAPLPQTASLFVVSTTGVAAAFRVAVGFLLAIGPLAILGLLFDATFGLFSGWVRTLGGSALGLLAASVVTALDLLAVESELANLQAYSVGGIALAVDPQALTTIVLLFAVVMLVAAAAAVKVAGAFRLVSPVVTRPAEPYREAAPLPQAVPAIQAAQAAGGEGSRAGLLAQPRAAAVADALAMTVRREQLASGGGEAAPQAPSRRVSIVEAASRTEPGGVAAPLGVAGRRSVGRRTLSAQARDRIR</sequence>
<feature type="transmembrane region" description="Helical" evidence="7">
    <location>
        <begin position="276"/>
        <end position="296"/>
    </location>
</feature>
<feature type="compositionally biased region" description="Low complexity" evidence="6">
    <location>
        <begin position="155"/>
        <end position="172"/>
    </location>
</feature>
<feature type="compositionally biased region" description="Low complexity" evidence="6">
    <location>
        <begin position="393"/>
        <end position="404"/>
    </location>
</feature>
<keyword evidence="9" id="KW-1185">Reference proteome</keyword>
<feature type="region of interest" description="Disordered" evidence="6">
    <location>
        <begin position="367"/>
        <end position="422"/>
    </location>
</feature>
<protein>
    <recommendedName>
        <fullName evidence="10">Type VI secretion protein</fullName>
    </recommendedName>
</protein>
<feature type="transmembrane region" description="Helical" evidence="7">
    <location>
        <begin position="232"/>
        <end position="253"/>
    </location>
</feature>
<gene>
    <name evidence="8" type="ORF">CKY28_17510</name>
</gene>
<dbReference type="Proteomes" id="UP000218151">
    <property type="component" value="Unassembled WGS sequence"/>
</dbReference>
<evidence type="ECO:0000256" key="5">
    <source>
        <dbReference type="ARBA" id="ARBA00023136"/>
    </source>
</evidence>
<comment type="caution">
    <text evidence="8">The sequence shown here is derived from an EMBL/GenBank/DDBJ whole genome shotgun (WGS) entry which is preliminary data.</text>
</comment>
<evidence type="ECO:0000256" key="3">
    <source>
        <dbReference type="ARBA" id="ARBA00022692"/>
    </source>
</evidence>
<dbReference type="EMBL" id="NSLI01000007">
    <property type="protein sequence ID" value="PAX06397.1"/>
    <property type="molecule type" value="Genomic_DNA"/>
</dbReference>
<proteinExistence type="inferred from homology"/>
<name>A0A2A2SAW7_9SPHN</name>
<feature type="transmembrane region" description="Helical" evidence="7">
    <location>
        <begin position="42"/>
        <end position="64"/>
    </location>
</feature>